<evidence type="ECO:0000313" key="3">
    <source>
        <dbReference type="EMBL" id="AIF00880.1"/>
    </source>
</evidence>
<evidence type="ECO:0000256" key="2">
    <source>
        <dbReference type="SAM" id="Phobius"/>
    </source>
</evidence>
<proteinExistence type="predicted"/>
<accession>A0A075GC50</accession>
<sequence>MSDIRFVMIGVAVLSVGFIVMAVFGTQYQDITIQTNEFTECYDYTDENVPVKIDCEERLQDRNLMFAGVIGILAAGGIALLKGIRGRWDNDVKPEEMLGPGGDKKTSDEDKKDSP</sequence>
<keyword evidence="2" id="KW-0472">Membrane</keyword>
<dbReference type="AlphaFoldDB" id="A0A075GC50"/>
<feature type="transmembrane region" description="Helical" evidence="2">
    <location>
        <begin position="6"/>
        <end position="24"/>
    </location>
</feature>
<reference evidence="3" key="1">
    <citation type="journal article" date="2014" name="Genome Biol. Evol.">
        <title>Pangenome evidence for extensive interdomain horizontal transfer affecting lineage core and shell genes in uncultured planktonic thaumarchaeota and euryarchaeota.</title>
        <authorList>
            <person name="Deschamps P."/>
            <person name="Zivanovic Y."/>
            <person name="Moreira D."/>
            <person name="Rodriguez-Valera F."/>
            <person name="Lopez-Garcia P."/>
        </authorList>
    </citation>
    <scope>NUCLEOTIDE SEQUENCE</scope>
</reference>
<feature type="region of interest" description="Disordered" evidence="1">
    <location>
        <begin position="90"/>
        <end position="115"/>
    </location>
</feature>
<feature type="transmembrane region" description="Helical" evidence="2">
    <location>
        <begin position="64"/>
        <end position="84"/>
    </location>
</feature>
<dbReference type="EMBL" id="KF900604">
    <property type="protein sequence ID" value="AIF00880.1"/>
    <property type="molecule type" value="Genomic_DNA"/>
</dbReference>
<keyword evidence="2" id="KW-1133">Transmembrane helix</keyword>
<organism evidence="3">
    <name type="scientific">uncultured marine thaumarchaeote KM3_13_C11</name>
    <dbReference type="NCBI Taxonomy" id="1456007"/>
    <lineage>
        <taxon>Archaea</taxon>
        <taxon>Nitrososphaerota</taxon>
        <taxon>environmental samples</taxon>
    </lineage>
</organism>
<evidence type="ECO:0000256" key="1">
    <source>
        <dbReference type="SAM" id="MobiDB-lite"/>
    </source>
</evidence>
<name>A0A075GC50_9ARCH</name>
<protein>
    <submittedName>
        <fullName evidence="3">Uncharacterized protein</fullName>
    </submittedName>
</protein>
<keyword evidence="2" id="KW-0812">Transmembrane</keyword>